<sequence>MEVEDAGQDEMMALSLCRMLSPILCLRQTSDYAFCKAEAMPLEKSNAMPSPNPEAMPSPKGKDMNSQKAG</sequence>
<feature type="region of interest" description="Disordered" evidence="1">
    <location>
        <begin position="43"/>
        <end position="70"/>
    </location>
</feature>
<dbReference type="EMBL" id="BQNB010017974">
    <property type="protein sequence ID" value="GJT69294.1"/>
    <property type="molecule type" value="Genomic_DNA"/>
</dbReference>
<evidence type="ECO:0000256" key="1">
    <source>
        <dbReference type="SAM" id="MobiDB-lite"/>
    </source>
</evidence>
<comment type="caution">
    <text evidence="2">The sequence shown here is derived from an EMBL/GenBank/DDBJ whole genome shotgun (WGS) entry which is preliminary data.</text>
</comment>
<name>A0ABQ5G111_9ASTR</name>
<dbReference type="Proteomes" id="UP001151760">
    <property type="component" value="Unassembled WGS sequence"/>
</dbReference>
<accession>A0ABQ5G111</accession>
<feature type="compositionally biased region" description="Basic and acidic residues" evidence="1">
    <location>
        <begin position="60"/>
        <end position="70"/>
    </location>
</feature>
<protein>
    <submittedName>
        <fullName evidence="2">Uncharacterized protein</fullName>
    </submittedName>
</protein>
<evidence type="ECO:0000313" key="3">
    <source>
        <dbReference type="Proteomes" id="UP001151760"/>
    </source>
</evidence>
<proteinExistence type="predicted"/>
<reference evidence="2" key="1">
    <citation type="journal article" date="2022" name="Int. J. Mol. Sci.">
        <title>Draft Genome of Tanacetum Coccineum: Genomic Comparison of Closely Related Tanacetum-Family Plants.</title>
        <authorList>
            <person name="Yamashiro T."/>
            <person name="Shiraishi A."/>
            <person name="Nakayama K."/>
            <person name="Satake H."/>
        </authorList>
    </citation>
    <scope>NUCLEOTIDE SEQUENCE</scope>
</reference>
<organism evidence="2 3">
    <name type="scientific">Tanacetum coccineum</name>
    <dbReference type="NCBI Taxonomy" id="301880"/>
    <lineage>
        <taxon>Eukaryota</taxon>
        <taxon>Viridiplantae</taxon>
        <taxon>Streptophyta</taxon>
        <taxon>Embryophyta</taxon>
        <taxon>Tracheophyta</taxon>
        <taxon>Spermatophyta</taxon>
        <taxon>Magnoliopsida</taxon>
        <taxon>eudicotyledons</taxon>
        <taxon>Gunneridae</taxon>
        <taxon>Pentapetalae</taxon>
        <taxon>asterids</taxon>
        <taxon>campanulids</taxon>
        <taxon>Asterales</taxon>
        <taxon>Asteraceae</taxon>
        <taxon>Asteroideae</taxon>
        <taxon>Anthemideae</taxon>
        <taxon>Anthemidinae</taxon>
        <taxon>Tanacetum</taxon>
    </lineage>
</organism>
<keyword evidence="3" id="KW-1185">Reference proteome</keyword>
<reference evidence="2" key="2">
    <citation type="submission" date="2022-01" db="EMBL/GenBank/DDBJ databases">
        <authorList>
            <person name="Yamashiro T."/>
            <person name="Shiraishi A."/>
            <person name="Satake H."/>
            <person name="Nakayama K."/>
        </authorList>
    </citation>
    <scope>NUCLEOTIDE SEQUENCE</scope>
</reference>
<evidence type="ECO:0000313" key="2">
    <source>
        <dbReference type="EMBL" id="GJT69294.1"/>
    </source>
</evidence>
<gene>
    <name evidence="2" type="ORF">Tco_1028580</name>
</gene>